<dbReference type="EMBL" id="JBGNUJ010000006">
    <property type="protein sequence ID" value="KAL3958994.1"/>
    <property type="molecule type" value="Genomic_DNA"/>
</dbReference>
<evidence type="ECO:0000313" key="2">
    <source>
        <dbReference type="Proteomes" id="UP001638806"/>
    </source>
</evidence>
<name>A0ACC4DTW8_PURLI</name>
<keyword evidence="2" id="KW-1185">Reference proteome</keyword>
<reference evidence="1" key="1">
    <citation type="submission" date="2024-12" db="EMBL/GenBank/DDBJ databases">
        <title>Comparative genomics and development of molecular markers within Purpureocillium lilacinum and among Purpureocillium species.</title>
        <authorList>
            <person name="Yeh Z.-Y."/>
            <person name="Ni N.-T."/>
            <person name="Lo P.-H."/>
            <person name="Mushyakhwo K."/>
            <person name="Lin C.-F."/>
            <person name="Nai Y.-S."/>
        </authorList>
    </citation>
    <scope>NUCLEOTIDE SEQUENCE</scope>
    <source>
        <strain evidence="1">NCHU-NPUST-175</strain>
    </source>
</reference>
<organism evidence="1 2">
    <name type="scientific">Purpureocillium lilacinum</name>
    <name type="common">Paecilomyces lilacinus</name>
    <dbReference type="NCBI Taxonomy" id="33203"/>
    <lineage>
        <taxon>Eukaryota</taxon>
        <taxon>Fungi</taxon>
        <taxon>Dikarya</taxon>
        <taxon>Ascomycota</taxon>
        <taxon>Pezizomycotina</taxon>
        <taxon>Sordariomycetes</taxon>
        <taxon>Hypocreomycetidae</taxon>
        <taxon>Hypocreales</taxon>
        <taxon>Ophiocordycipitaceae</taxon>
        <taxon>Purpureocillium</taxon>
    </lineage>
</organism>
<gene>
    <name evidence="1" type="ORF">ACCO45_007156</name>
</gene>
<sequence>MGGVCSLYYFAFAQSDDKYPTDVVWDAAVQPVVAQLTSLDGNPDAPADSLLQAARILVGLLDVSTPRPPRNLERIMDPTPLKPEDLLPLDSKWVRRNCDKVLQAAGPILEKKFLDLANKESLVYRLWQALVKTVAAASAKDIKVSDETTRFFACSFGLLSKVWTAGSSDDDATHNIKFLASSKHYVQLLIDGLGVLPFTEKKLTMGDDNTFEPAATPSQRLDKVEKAQGVARMPLHHLFVMLCSVPPGCGDNGDLADMFQEVFEPFFTGKSAKARADLAWEIMQLLPRNTLSPFGPWLLAADKVKPSLDKAAPPSSGSAVSSSGDKFLGPEYRDIVSLLERGLMCHPNLPATHWQTLFDLVSANVGRDFGDAGRALVLVEPLAKALLENAPQDRLTASISQCKPVYALGFQDEEAHFRSHEESPIFKTLRQLWDRLCIELAAHGRLEKKDFDLVEPLLAAAFKSKHSFVVSRAADVWNAVVKDEEKVECSDSLMSIVSSLRSRVDLIMPGADLASGDFGAQASSFVDLPQHESPVVLSSSSTRHNSRQAASPAASVSKRPLTRKRRSEIASELLEKPAKRASTSRLRHDNSQIHFAPIVPSLPAQEESQHLTERQKEVRERQQENAVMYPGLHSSPGPTSAAVDPTTKDKTDASDECLPKASTPKHNMSFDELISSTPTPRRGQILPMDDMNDPPSSPPLPRPYPLLSEIQSRSRANSSLEDWQFSSPTGSPTGNPQASAQERKPAEATPQPRTRRSGRRRSARSRSSRKVIPSSIPDDDLSAAGSQDMSESPTKAANRPSTPHNGTRSSLFQASSPRKSSPPRRLEDKPEVDGKDVSFALSEGDESQMMNLVVELEARRYGLPAPKGNGRGKGSSARNSPANRCITVHTDSPSPPGPMTRSESRRLASRVATATPDESRESDSGLKRKRKRSLRHAESRSKRRRSREVEEECKATEQVASNSEMRAKESEGQPRPVMETRRASRRRAQRESPARSLQETNPTTPRQDKPSETRDGGDTDEELMSQLVSESFAASFTRDEEPEEEVQTEAEPATATNKAKAGPREDHGEGGDQTKAIMETLRSGLDKLRTAKLDRDSVYEMEDMLMDFKRELFEAEKRGRERK</sequence>
<dbReference type="Proteomes" id="UP001638806">
    <property type="component" value="Unassembled WGS sequence"/>
</dbReference>
<comment type="caution">
    <text evidence="1">The sequence shown here is derived from an EMBL/GenBank/DDBJ whole genome shotgun (WGS) entry which is preliminary data.</text>
</comment>
<accession>A0ACC4DTW8</accession>
<evidence type="ECO:0000313" key="1">
    <source>
        <dbReference type="EMBL" id="KAL3958994.1"/>
    </source>
</evidence>
<proteinExistence type="predicted"/>
<protein>
    <submittedName>
        <fullName evidence="1">Uncharacterized protein</fullName>
    </submittedName>
</protein>